<evidence type="ECO:0000313" key="3">
    <source>
        <dbReference type="Proteomes" id="UP001198962"/>
    </source>
</evidence>
<sequence length="128" mass="13834">MTIITIGIAGITAVLLAVQMKGVKGEYATYLAVATGCFLFFYGITKLQTVLDALRRVQDFIQISPLYLATLLKMTGISYVAEFSSGICRDAGYGAIGKQIEIFGKLSILAVSMPIVLALLETLERFLS</sequence>
<dbReference type="Proteomes" id="UP001198962">
    <property type="component" value="Unassembled WGS sequence"/>
</dbReference>
<keyword evidence="3" id="KW-1185">Reference proteome</keyword>
<feature type="transmembrane region" description="Helical" evidence="1">
    <location>
        <begin position="27"/>
        <end position="44"/>
    </location>
</feature>
<dbReference type="RefSeq" id="WP_177977665.1">
    <property type="nucleotide sequence ID" value="NZ_JAJEPU010000002.1"/>
</dbReference>
<evidence type="ECO:0000313" key="2">
    <source>
        <dbReference type="EMBL" id="MCC2163519.1"/>
    </source>
</evidence>
<comment type="caution">
    <text evidence="2">The sequence shown here is derived from an EMBL/GenBank/DDBJ whole genome shotgun (WGS) entry which is preliminary data.</text>
</comment>
<keyword evidence="1" id="KW-0812">Transmembrane</keyword>
<accession>A0AAE3DIJ0</accession>
<protein>
    <submittedName>
        <fullName evidence="2">Stage III sporulation protein AD</fullName>
    </submittedName>
</protein>
<dbReference type="EMBL" id="JAJEPU010000002">
    <property type="protein sequence ID" value="MCC2163519.1"/>
    <property type="molecule type" value="Genomic_DNA"/>
</dbReference>
<keyword evidence="1" id="KW-1133">Transmembrane helix</keyword>
<proteinExistence type="predicted"/>
<reference evidence="2" key="1">
    <citation type="submission" date="2021-10" db="EMBL/GenBank/DDBJ databases">
        <title>Anaerobic single-cell dispensing facilitates the cultivation of human gut bacteria.</title>
        <authorList>
            <person name="Afrizal A."/>
        </authorList>
    </citation>
    <scope>NUCLEOTIDE SEQUENCE</scope>
    <source>
        <strain evidence="2">CLA-AA-H274</strain>
    </source>
</reference>
<name>A0AAE3DIJ0_9FIRM</name>
<evidence type="ECO:0000256" key="1">
    <source>
        <dbReference type="SAM" id="Phobius"/>
    </source>
</evidence>
<gene>
    <name evidence="2" type="ORF">LKD32_01250</name>
</gene>
<organism evidence="2 3">
    <name type="scientific">Brotaphodocola catenula</name>
    <dbReference type="NCBI Taxonomy" id="2885361"/>
    <lineage>
        <taxon>Bacteria</taxon>
        <taxon>Bacillati</taxon>
        <taxon>Bacillota</taxon>
        <taxon>Clostridia</taxon>
        <taxon>Lachnospirales</taxon>
        <taxon>Lachnospiraceae</taxon>
        <taxon>Brotaphodocola</taxon>
    </lineage>
</organism>
<keyword evidence="1" id="KW-0472">Membrane</keyword>
<dbReference type="InterPro" id="IPR025664">
    <property type="entry name" value="Spore_III_AC/AD"/>
</dbReference>
<dbReference type="Pfam" id="PF06686">
    <property type="entry name" value="SpoIIIAC"/>
    <property type="match status" value="2"/>
</dbReference>
<dbReference type="AlphaFoldDB" id="A0AAE3DIJ0"/>